<dbReference type="InterPro" id="IPR027408">
    <property type="entry name" value="PNPase/RNase_PH_dom_sf"/>
</dbReference>
<dbReference type="InterPro" id="IPR015848">
    <property type="entry name" value="PNPase_PH_RNA-bd_bac/org-type"/>
</dbReference>
<dbReference type="GO" id="GO:0006402">
    <property type="term" value="P:mRNA catabolic process"/>
    <property type="evidence" value="ECO:0007669"/>
    <property type="project" value="InterPro"/>
</dbReference>
<dbReference type="SMART" id="SM00322">
    <property type="entry name" value="KH"/>
    <property type="match status" value="1"/>
</dbReference>
<dbReference type="FunFam" id="3.30.1370.10:FF:000001">
    <property type="entry name" value="Polyribonucleotide nucleotidyltransferase"/>
    <property type="match status" value="1"/>
</dbReference>
<dbReference type="InterPro" id="IPR012340">
    <property type="entry name" value="NA-bd_OB-fold"/>
</dbReference>
<dbReference type="InterPro" id="IPR003029">
    <property type="entry name" value="S1_domain"/>
</dbReference>
<dbReference type="CDD" id="cd02393">
    <property type="entry name" value="KH-I_PNPase"/>
    <property type="match status" value="1"/>
</dbReference>
<proteinExistence type="inferred from homology"/>
<dbReference type="NCBIfam" id="NF008805">
    <property type="entry name" value="PRK11824.1"/>
    <property type="match status" value="1"/>
</dbReference>
<reference evidence="11" key="1">
    <citation type="journal article" date="2015" name="Proc. Natl. Acad. Sci. U.S.A.">
        <title>Networks of energetic and metabolic interactions define dynamics in microbial communities.</title>
        <authorList>
            <person name="Embree M."/>
            <person name="Liu J.K."/>
            <person name="Al-Bassam M.M."/>
            <person name="Zengler K."/>
        </authorList>
    </citation>
    <scope>NUCLEOTIDE SEQUENCE</scope>
</reference>
<dbReference type="InterPro" id="IPR036345">
    <property type="entry name" value="ExoRNase_PH_dom2_sf"/>
</dbReference>
<keyword evidence="4" id="KW-0963">Cytoplasm</keyword>
<dbReference type="GO" id="GO:0003723">
    <property type="term" value="F:RNA binding"/>
    <property type="evidence" value="ECO:0007669"/>
    <property type="project" value="UniProtKB-KW"/>
</dbReference>
<dbReference type="Pfam" id="PF00575">
    <property type="entry name" value="S1"/>
    <property type="match status" value="1"/>
</dbReference>
<dbReference type="GO" id="GO:0006396">
    <property type="term" value="P:RNA processing"/>
    <property type="evidence" value="ECO:0007669"/>
    <property type="project" value="InterPro"/>
</dbReference>
<dbReference type="InterPro" id="IPR001247">
    <property type="entry name" value="ExoRNase_PH_dom1"/>
</dbReference>
<keyword evidence="9" id="KW-0694">RNA-binding</keyword>
<dbReference type="InterPro" id="IPR004088">
    <property type="entry name" value="KH_dom_type_1"/>
</dbReference>
<accession>A0A0W8FNH3</accession>
<comment type="similarity">
    <text evidence="2">Belongs to the polyribonucleotide nucleotidyltransferase family.</text>
</comment>
<dbReference type="HAMAP" id="MF_01595">
    <property type="entry name" value="PNPase"/>
    <property type="match status" value="1"/>
</dbReference>
<evidence type="ECO:0000256" key="7">
    <source>
        <dbReference type="ARBA" id="ARBA00022723"/>
    </source>
</evidence>
<dbReference type="GO" id="GO:0004654">
    <property type="term" value="F:polyribonucleotide nucleotidyltransferase activity"/>
    <property type="evidence" value="ECO:0007669"/>
    <property type="project" value="UniProtKB-EC"/>
</dbReference>
<name>A0A0W8FNH3_9ZZZZ</name>
<dbReference type="GO" id="GO:0046872">
    <property type="term" value="F:metal ion binding"/>
    <property type="evidence" value="ECO:0007669"/>
    <property type="project" value="UniProtKB-KW"/>
</dbReference>
<dbReference type="Gene3D" id="2.40.50.140">
    <property type="entry name" value="Nucleic acid-binding proteins"/>
    <property type="match status" value="1"/>
</dbReference>
<dbReference type="EC" id="2.7.7.8" evidence="3"/>
<evidence type="ECO:0000256" key="5">
    <source>
        <dbReference type="ARBA" id="ARBA00022679"/>
    </source>
</evidence>
<dbReference type="EMBL" id="LNQE01000970">
    <property type="protein sequence ID" value="KUG22427.1"/>
    <property type="molecule type" value="Genomic_DNA"/>
</dbReference>
<dbReference type="FunFam" id="3.30.230.70:FF:000001">
    <property type="entry name" value="Polyribonucleotide nucleotidyltransferase"/>
    <property type="match status" value="1"/>
</dbReference>
<organism evidence="11">
    <name type="scientific">hydrocarbon metagenome</name>
    <dbReference type="NCBI Taxonomy" id="938273"/>
    <lineage>
        <taxon>unclassified sequences</taxon>
        <taxon>metagenomes</taxon>
        <taxon>ecological metagenomes</taxon>
    </lineage>
</organism>
<dbReference type="SUPFAM" id="SSF46915">
    <property type="entry name" value="Polynucleotide phosphorylase/guanosine pentaphosphate synthase (PNPase/GPSI), domain 3"/>
    <property type="match status" value="1"/>
</dbReference>
<dbReference type="InterPro" id="IPR015847">
    <property type="entry name" value="ExoRNase_PH_dom2"/>
</dbReference>
<dbReference type="AlphaFoldDB" id="A0A0W8FNH3"/>
<evidence type="ECO:0000256" key="2">
    <source>
        <dbReference type="ARBA" id="ARBA00007404"/>
    </source>
</evidence>
<dbReference type="CDD" id="cd04472">
    <property type="entry name" value="S1_PNPase"/>
    <property type="match status" value="1"/>
</dbReference>
<keyword evidence="8" id="KW-0460">Magnesium</keyword>
<keyword evidence="5 11" id="KW-0808">Transferase</keyword>
<dbReference type="InterPro" id="IPR012162">
    <property type="entry name" value="PNPase"/>
</dbReference>
<dbReference type="SUPFAM" id="SSF55666">
    <property type="entry name" value="Ribonuclease PH domain 2-like"/>
    <property type="match status" value="2"/>
</dbReference>
<evidence type="ECO:0000256" key="9">
    <source>
        <dbReference type="ARBA" id="ARBA00022884"/>
    </source>
</evidence>
<dbReference type="CDD" id="cd11364">
    <property type="entry name" value="RNase_PH_PNPase_2"/>
    <property type="match status" value="1"/>
</dbReference>
<dbReference type="GO" id="GO:0005829">
    <property type="term" value="C:cytosol"/>
    <property type="evidence" value="ECO:0007669"/>
    <property type="project" value="TreeGrafter"/>
</dbReference>
<dbReference type="PANTHER" id="PTHR11252">
    <property type="entry name" value="POLYRIBONUCLEOTIDE NUCLEOTIDYLTRANSFERASE"/>
    <property type="match status" value="1"/>
</dbReference>
<evidence type="ECO:0000256" key="8">
    <source>
        <dbReference type="ARBA" id="ARBA00022842"/>
    </source>
</evidence>
<evidence type="ECO:0000256" key="1">
    <source>
        <dbReference type="ARBA" id="ARBA00004496"/>
    </source>
</evidence>
<protein>
    <recommendedName>
        <fullName evidence="3">polyribonucleotide nucleotidyltransferase</fullName>
        <ecNumber evidence="3">2.7.7.8</ecNumber>
    </recommendedName>
</protein>
<dbReference type="GO" id="GO:0000175">
    <property type="term" value="F:3'-5'-RNA exonuclease activity"/>
    <property type="evidence" value="ECO:0007669"/>
    <property type="project" value="TreeGrafter"/>
</dbReference>
<evidence type="ECO:0000259" key="10">
    <source>
        <dbReference type="PROSITE" id="PS50126"/>
    </source>
</evidence>
<dbReference type="PANTHER" id="PTHR11252:SF0">
    <property type="entry name" value="POLYRIBONUCLEOTIDE NUCLEOTIDYLTRANSFERASE 1, MITOCHONDRIAL"/>
    <property type="match status" value="1"/>
</dbReference>
<dbReference type="Pfam" id="PF03725">
    <property type="entry name" value="RNase_PH_C"/>
    <property type="match status" value="2"/>
</dbReference>
<dbReference type="SUPFAM" id="SSF50249">
    <property type="entry name" value="Nucleic acid-binding proteins"/>
    <property type="match status" value="1"/>
</dbReference>
<feature type="domain" description="S1 motif" evidence="10">
    <location>
        <begin position="592"/>
        <end position="660"/>
    </location>
</feature>
<dbReference type="PROSITE" id="PS50084">
    <property type="entry name" value="KH_TYPE_1"/>
    <property type="match status" value="1"/>
</dbReference>
<dbReference type="SUPFAM" id="SSF54211">
    <property type="entry name" value="Ribosomal protein S5 domain 2-like"/>
    <property type="match status" value="2"/>
</dbReference>
<dbReference type="FunFam" id="3.30.230.70:FF:000002">
    <property type="entry name" value="Polyribonucleotide nucleotidyltransferase"/>
    <property type="match status" value="1"/>
</dbReference>
<dbReference type="Pfam" id="PF03726">
    <property type="entry name" value="PNPase"/>
    <property type="match status" value="1"/>
</dbReference>
<dbReference type="InterPro" id="IPR004087">
    <property type="entry name" value="KH_dom"/>
</dbReference>
<comment type="subcellular location">
    <subcellularLocation>
        <location evidence="1">Cytoplasm</location>
    </subcellularLocation>
</comment>
<dbReference type="InterPro" id="IPR036456">
    <property type="entry name" value="PNPase_PH_RNA-bd_sf"/>
</dbReference>
<evidence type="ECO:0000313" key="11">
    <source>
        <dbReference type="EMBL" id="KUG22427.1"/>
    </source>
</evidence>
<sequence length="668" mass="72325">MVTAVSLKSVRDGVDFLPLTVDYQEMTFAAGKIPGGFFKREGRPNEREILTSRIIDRSIRPLFPNGYYSETQIVATLLSVDRENDPDVASMVAASAALGISDIPFKGPIAGVRVGRINGELVANASSEQMKESEMNLFLVGRKVAPGKSGRPYDVELVMMEGEAKEIPEDIIVDAIKFGLEAVRPVIDLQDKIQAEIGKTKRPVAEVAPDEELIARVRAEALAGLKEGYSLPRKLERYSKLGDVRETVIKNIGGDDGVLCKKVAAIIEHIESRILRDMILQDKKRIDGRSSTDIRPISSEIGVLPRAHGSALFNRGETQALAALTLGTSADEQRMDYVGGEETRSFILHYNFPPFSVGEAKGQRSPGRREIGHGALARKALVPVLPPPETFPYTIRIVSEILSSNGSSSMATVCGGILCLMDGGVPVKDIVAGIAMGLLKEGDEIVILSDILGDEDHAGDMDFKVCGTEKGVTAMQMDIKIDGLTEDILRKALAQAREGRIHIIGKIRETLTAPRADTSKYAPRITTVKVKEDQVRNVIGSGGKNIRQIISETGVTIDVEDDGTVTIASADAEAAARAVAMVKWLTEEAEVGKIYRGTVKKIVDFGAFVEILPGTEGLLHISQIAKERIAKVTDVLQEGDEVMVKVLEIDKSGKIRLSRKEAVGAEVK</sequence>
<dbReference type="SMART" id="SM00316">
    <property type="entry name" value="S1"/>
    <property type="match status" value="1"/>
</dbReference>
<evidence type="ECO:0000256" key="6">
    <source>
        <dbReference type="ARBA" id="ARBA00022695"/>
    </source>
</evidence>
<dbReference type="NCBIfam" id="TIGR03591">
    <property type="entry name" value="polynuc_phos"/>
    <property type="match status" value="1"/>
</dbReference>
<dbReference type="FunFam" id="2.40.50.140:FF:000023">
    <property type="entry name" value="Polyribonucleotide nucleotidyltransferase"/>
    <property type="match status" value="1"/>
</dbReference>
<evidence type="ECO:0000256" key="3">
    <source>
        <dbReference type="ARBA" id="ARBA00012416"/>
    </source>
</evidence>
<dbReference type="Pfam" id="PF00013">
    <property type="entry name" value="KH_1"/>
    <property type="match status" value="1"/>
</dbReference>
<gene>
    <name evidence="11" type="ORF">ASZ90_007831</name>
</gene>
<dbReference type="SUPFAM" id="SSF54791">
    <property type="entry name" value="Eukaryotic type KH-domain (KH-domain type I)"/>
    <property type="match status" value="1"/>
</dbReference>
<dbReference type="Pfam" id="PF01138">
    <property type="entry name" value="RNase_PH"/>
    <property type="match status" value="2"/>
</dbReference>
<dbReference type="Gene3D" id="3.30.1370.10">
    <property type="entry name" value="K Homology domain, type 1"/>
    <property type="match status" value="1"/>
</dbReference>
<dbReference type="InterPro" id="IPR020568">
    <property type="entry name" value="Ribosomal_Su5_D2-typ_SF"/>
</dbReference>
<evidence type="ECO:0000256" key="4">
    <source>
        <dbReference type="ARBA" id="ARBA00022490"/>
    </source>
</evidence>
<keyword evidence="7" id="KW-0479">Metal-binding</keyword>
<dbReference type="InterPro" id="IPR036612">
    <property type="entry name" value="KH_dom_type_1_sf"/>
</dbReference>
<comment type="caution">
    <text evidence="11">The sequence shown here is derived from an EMBL/GenBank/DDBJ whole genome shotgun (WGS) entry which is preliminary data.</text>
</comment>
<dbReference type="PROSITE" id="PS50126">
    <property type="entry name" value="S1"/>
    <property type="match status" value="1"/>
</dbReference>
<dbReference type="Gene3D" id="3.30.230.70">
    <property type="entry name" value="GHMP Kinase, N-terminal domain"/>
    <property type="match status" value="2"/>
</dbReference>
<keyword evidence="6 11" id="KW-0548">Nucleotidyltransferase</keyword>
<dbReference type="PIRSF" id="PIRSF005499">
    <property type="entry name" value="PNPase"/>
    <property type="match status" value="1"/>
</dbReference>